<keyword evidence="3" id="KW-1185">Reference proteome</keyword>
<organism evidence="2 3">
    <name type="scientific">Varanus komodoensis</name>
    <name type="common">Komodo dragon</name>
    <dbReference type="NCBI Taxonomy" id="61221"/>
    <lineage>
        <taxon>Eukaryota</taxon>
        <taxon>Metazoa</taxon>
        <taxon>Chordata</taxon>
        <taxon>Craniata</taxon>
        <taxon>Vertebrata</taxon>
        <taxon>Euteleostomi</taxon>
        <taxon>Lepidosauria</taxon>
        <taxon>Squamata</taxon>
        <taxon>Bifurcata</taxon>
        <taxon>Unidentata</taxon>
        <taxon>Episquamata</taxon>
        <taxon>Toxicofera</taxon>
        <taxon>Anguimorpha</taxon>
        <taxon>Paleoanguimorpha</taxon>
        <taxon>Varanoidea</taxon>
        <taxon>Varanidae</taxon>
        <taxon>Varanus</taxon>
    </lineage>
</organism>
<dbReference type="GO" id="GO:0043025">
    <property type="term" value="C:neuronal cell body"/>
    <property type="evidence" value="ECO:0007669"/>
    <property type="project" value="TreeGrafter"/>
</dbReference>
<reference evidence="2" key="2">
    <citation type="submission" date="2025-09" db="UniProtKB">
        <authorList>
            <consortium name="Ensembl"/>
        </authorList>
    </citation>
    <scope>IDENTIFICATION</scope>
</reference>
<dbReference type="PANTHER" id="PTHR14796">
    <property type="entry name" value="NEURENSIN 1-RELATED"/>
    <property type="match status" value="1"/>
</dbReference>
<dbReference type="GO" id="GO:0030133">
    <property type="term" value="C:transport vesicle"/>
    <property type="evidence" value="ECO:0007669"/>
    <property type="project" value="InterPro"/>
</dbReference>
<keyword evidence="1" id="KW-1133">Transmembrane helix</keyword>
<feature type="transmembrane region" description="Helical" evidence="1">
    <location>
        <begin position="80"/>
        <end position="103"/>
    </location>
</feature>
<name>A0A8D2L5Z5_VARKO</name>
<dbReference type="GO" id="GO:0007399">
    <property type="term" value="P:nervous system development"/>
    <property type="evidence" value="ECO:0007669"/>
    <property type="project" value="TreeGrafter"/>
</dbReference>
<proteinExistence type="predicted"/>
<dbReference type="Proteomes" id="UP000694545">
    <property type="component" value="Unplaced"/>
</dbReference>
<feature type="transmembrane region" description="Helical" evidence="1">
    <location>
        <begin position="128"/>
        <end position="151"/>
    </location>
</feature>
<dbReference type="Ensembl" id="ENSVKKT00000017599.1">
    <property type="protein sequence ID" value="ENSVKKP00000017172.1"/>
    <property type="gene ID" value="ENSVKKG00000011735.1"/>
</dbReference>
<evidence type="ECO:0000313" key="3">
    <source>
        <dbReference type="Proteomes" id="UP000694545"/>
    </source>
</evidence>
<keyword evidence="1" id="KW-0812">Transmembrane</keyword>
<dbReference type="Pfam" id="PF14927">
    <property type="entry name" value="Neurensin"/>
    <property type="match status" value="1"/>
</dbReference>
<dbReference type="GO" id="GO:0043005">
    <property type="term" value="C:neuron projection"/>
    <property type="evidence" value="ECO:0007669"/>
    <property type="project" value="TreeGrafter"/>
</dbReference>
<accession>A0A8D2L5Z5</accession>
<dbReference type="PANTHER" id="PTHR14796:SF5">
    <property type="entry name" value="NEURENSIN-2"/>
    <property type="match status" value="1"/>
</dbReference>
<keyword evidence="1" id="KW-0472">Membrane</keyword>
<reference evidence="2" key="1">
    <citation type="submission" date="2025-08" db="UniProtKB">
        <authorList>
            <consortium name="Ensembl"/>
        </authorList>
    </citation>
    <scope>IDENTIFICATION</scope>
</reference>
<evidence type="ECO:0000313" key="2">
    <source>
        <dbReference type="Ensembl" id="ENSVKKP00000017172.1"/>
    </source>
</evidence>
<dbReference type="AlphaFoldDB" id="A0A8D2L5Z5"/>
<dbReference type="InterPro" id="IPR024883">
    <property type="entry name" value="Neurensin"/>
</dbReference>
<sequence>MPCLHPCSMHALVQRVFCSENIRLPFSRNISDVRALASLPFLALPWLHAKYIGVNCSTSMCAEMHSQARFAPILPFSSKVTVCAGMLLLLLIGAAALATGYVLPMKLEGIGVAEFMALDQQAVEHNRALRICQAVGLVRCVLAGALLLLLLRALSSGSTTILEGRPVLASSPDVVQRPRQAGLPNLKQGLSNGEAKLFPAPPWSLCC</sequence>
<protein>
    <submittedName>
        <fullName evidence="2">Uncharacterized protein</fullName>
    </submittedName>
</protein>
<evidence type="ECO:0000256" key="1">
    <source>
        <dbReference type="SAM" id="Phobius"/>
    </source>
</evidence>